<reference evidence="2" key="1">
    <citation type="journal article" date="2019" name="Int. J. Syst. Evol. Microbiol.">
        <title>The Global Catalogue of Microorganisms (GCM) 10K type strain sequencing project: providing services to taxonomists for standard genome sequencing and annotation.</title>
        <authorList>
            <consortium name="The Broad Institute Genomics Platform"/>
            <consortium name="The Broad Institute Genome Sequencing Center for Infectious Disease"/>
            <person name="Wu L."/>
            <person name="Ma J."/>
        </authorList>
    </citation>
    <scope>NUCLEOTIDE SEQUENCE [LARGE SCALE GENOMIC DNA]</scope>
    <source>
        <strain evidence="2">JCM 14560</strain>
    </source>
</reference>
<sequence>MFGPGVNAIPSSTRAIPPAAANEIITHATMSDAVQQASPGIRSAVLQVVGRAPTAAEAAHMSATP</sequence>
<dbReference type="Proteomes" id="UP001422759">
    <property type="component" value="Unassembled WGS sequence"/>
</dbReference>
<dbReference type="EMBL" id="BAAANT010000021">
    <property type="protein sequence ID" value="GAA2147250.1"/>
    <property type="molecule type" value="Genomic_DNA"/>
</dbReference>
<organism evidence="1 2">
    <name type="scientific">Kitasatospora kazusensis</name>
    <dbReference type="NCBI Taxonomy" id="407974"/>
    <lineage>
        <taxon>Bacteria</taxon>
        <taxon>Bacillati</taxon>
        <taxon>Actinomycetota</taxon>
        <taxon>Actinomycetes</taxon>
        <taxon>Kitasatosporales</taxon>
        <taxon>Streptomycetaceae</taxon>
        <taxon>Kitasatospora</taxon>
    </lineage>
</organism>
<proteinExistence type="predicted"/>
<protein>
    <recommendedName>
        <fullName evidence="3">FXSXX-COOH protein</fullName>
    </recommendedName>
</protein>
<name>A0ABP5LLW0_9ACTN</name>
<evidence type="ECO:0000313" key="2">
    <source>
        <dbReference type="Proteomes" id="UP001422759"/>
    </source>
</evidence>
<evidence type="ECO:0000313" key="1">
    <source>
        <dbReference type="EMBL" id="GAA2147250.1"/>
    </source>
</evidence>
<evidence type="ECO:0008006" key="3">
    <source>
        <dbReference type="Google" id="ProtNLM"/>
    </source>
</evidence>
<comment type="caution">
    <text evidence="1">The sequence shown here is derived from an EMBL/GenBank/DDBJ whole genome shotgun (WGS) entry which is preliminary data.</text>
</comment>
<gene>
    <name evidence="1" type="ORF">GCM10009760_37910</name>
</gene>
<keyword evidence="2" id="KW-1185">Reference proteome</keyword>
<accession>A0ABP5LLW0</accession>